<evidence type="ECO:0000313" key="1">
    <source>
        <dbReference type="EMBL" id="KKL46523.1"/>
    </source>
</evidence>
<dbReference type="AlphaFoldDB" id="A0A0F9CAV8"/>
<evidence type="ECO:0008006" key="2">
    <source>
        <dbReference type="Google" id="ProtNLM"/>
    </source>
</evidence>
<protein>
    <recommendedName>
        <fullName evidence="2">C2H2-type domain-containing protein</fullName>
    </recommendedName>
</protein>
<comment type="caution">
    <text evidence="1">The sequence shown here is derived from an EMBL/GenBank/DDBJ whole genome shotgun (WGS) entry which is preliminary data.</text>
</comment>
<accession>A0A0F9CAV8</accession>
<sequence>LWDCDLCGVEFTVGETMALHDVTEEDYGQGPYQERSWFQRIHVEHYTLEPRG</sequence>
<name>A0A0F9CAV8_9ZZZZ</name>
<proteinExistence type="predicted"/>
<organism evidence="1">
    <name type="scientific">marine sediment metagenome</name>
    <dbReference type="NCBI Taxonomy" id="412755"/>
    <lineage>
        <taxon>unclassified sequences</taxon>
        <taxon>metagenomes</taxon>
        <taxon>ecological metagenomes</taxon>
    </lineage>
</organism>
<dbReference type="EMBL" id="LAZR01033999">
    <property type="protein sequence ID" value="KKL46523.1"/>
    <property type="molecule type" value="Genomic_DNA"/>
</dbReference>
<feature type="non-terminal residue" evidence="1">
    <location>
        <position position="1"/>
    </location>
</feature>
<reference evidence="1" key="1">
    <citation type="journal article" date="2015" name="Nature">
        <title>Complex archaea that bridge the gap between prokaryotes and eukaryotes.</title>
        <authorList>
            <person name="Spang A."/>
            <person name="Saw J.H."/>
            <person name="Jorgensen S.L."/>
            <person name="Zaremba-Niedzwiedzka K."/>
            <person name="Martijn J."/>
            <person name="Lind A.E."/>
            <person name="van Eijk R."/>
            <person name="Schleper C."/>
            <person name="Guy L."/>
            <person name="Ettema T.J."/>
        </authorList>
    </citation>
    <scope>NUCLEOTIDE SEQUENCE</scope>
</reference>
<gene>
    <name evidence="1" type="ORF">LCGC14_2344750</name>
</gene>